<comment type="caution">
    <text evidence="1">The sequence shown here is derived from an EMBL/GenBank/DDBJ whole genome shotgun (WGS) entry which is preliminary data.</text>
</comment>
<dbReference type="RefSeq" id="WP_345427525.1">
    <property type="nucleotide sequence ID" value="NZ_AP031496.1"/>
</dbReference>
<proteinExistence type="predicted"/>
<reference evidence="2" key="1">
    <citation type="journal article" date="2019" name="Int. J. Syst. Evol. Microbiol.">
        <title>The Global Catalogue of Microorganisms (GCM) 10K type strain sequencing project: providing services to taxonomists for standard genome sequencing and annotation.</title>
        <authorList>
            <consortium name="The Broad Institute Genomics Platform"/>
            <consortium name="The Broad Institute Genome Sequencing Center for Infectious Disease"/>
            <person name="Wu L."/>
            <person name="Ma J."/>
        </authorList>
    </citation>
    <scope>NUCLEOTIDE SEQUENCE [LARGE SCALE GENOMIC DNA]</scope>
    <source>
        <strain evidence="2">JCM 19134</strain>
    </source>
</reference>
<dbReference type="EMBL" id="BAABLX010000077">
    <property type="protein sequence ID" value="GAA4958918.1"/>
    <property type="molecule type" value="Genomic_DNA"/>
</dbReference>
<gene>
    <name evidence="1" type="ORF">GCM10025791_44680</name>
</gene>
<dbReference type="AlphaFoldDB" id="A0AAV3U9G8"/>
<sequence>MVGINKFIINALIVFAVALPMMSVARADMQFDFAKSTPVGSWQVREEITTNHKGKQELTVIKTSLLSKTEYNGAPHYWVEMEMASYKLKNDKRKAKGKPVVMKALVDASVANGEVANVMGNINKYGREIIFQTGDDAPIRIEQSGLIGQTMLQSLGTKVSYQFSKVGEQSLKVPAGTIACTAYQGTGSTEINIVIKKIRVDSDNETCLSDKIPFGVVQAVADMTSNGKPSKTESVLIEYGKSGAVSKITQEPKSM</sequence>
<keyword evidence="2" id="KW-1185">Reference proteome</keyword>
<name>A0AAV3U9G8_9ALTE</name>
<evidence type="ECO:0000313" key="1">
    <source>
        <dbReference type="EMBL" id="GAA4958918.1"/>
    </source>
</evidence>
<organism evidence="1 2">
    <name type="scientific">Halioxenophilus aromaticivorans</name>
    <dbReference type="NCBI Taxonomy" id="1306992"/>
    <lineage>
        <taxon>Bacteria</taxon>
        <taxon>Pseudomonadati</taxon>
        <taxon>Pseudomonadota</taxon>
        <taxon>Gammaproteobacteria</taxon>
        <taxon>Alteromonadales</taxon>
        <taxon>Alteromonadaceae</taxon>
        <taxon>Halioxenophilus</taxon>
    </lineage>
</organism>
<accession>A0AAV3U9G8</accession>
<protein>
    <submittedName>
        <fullName evidence="1">Uncharacterized protein</fullName>
    </submittedName>
</protein>
<evidence type="ECO:0000313" key="2">
    <source>
        <dbReference type="Proteomes" id="UP001409585"/>
    </source>
</evidence>
<dbReference type="Proteomes" id="UP001409585">
    <property type="component" value="Unassembled WGS sequence"/>
</dbReference>